<comment type="caution">
    <text evidence="9">The sequence shown here is derived from an EMBL/GenBank/DDBJ whole genome shotgun (WGS) entry which is preliminary data.</text>
</comment>
<proteinExistence type="inferred from homology"/>
<dbReference type="InterPro" id="IPR013130">
    <property type="entry name" value="Fe3_Rdtase_TM_dom"/>
</dbReference>
<dbReference type="Proteomes" id="UP001174908">
    <property type="component" value="Unassembled WGS sequence"/>
</dbReference>
<gene>
    <name evidence="7" type="primary">msrQ</name>
    <name evidence="9" type="ORF">QTH91_12895</name>
</gene>
<comment type="subunit">
    <text evidence="7">Heterodimer of a catalytic subunit (MsrP) and a heme-binding subunit (MsrQ).</text>
</comment>
<keyword evidence="7" id="KW-0479">Metal-binding</keyword>
<feature type="transmembrane region" description="Helical" evidence="7">
    <location>
        <begin position="178"/>
        <end position="196"/>
    </location>
</feature>
<comment type="similarity">
    <text evidence="7">Belongs to the MsrQ family.</text>
</comment>
<evidence type="ECO:0000313" key="9">
    <source>
        <dbReference type="EMBL" id="MDM0045386.1"/>
    </source>
</evidence>
<evidence type="ECO:0000256" key="6">
    <source>
        <dbReference type="ARBA" id="ARBA00023136"/>
    </source>
</evidence>
<comment type="cofactor">
    <cofactor evidence="7">
        <name>heme b</name>
        <dbReference type="ChEBI" id="CHEBI:60344"/>
    </cofactor>
    <text evidence="7">Binds 1 heme b (iron(II)-protoporphyrin IX) group per subunit.</text>
</comment>
<dbReference type="EMBL" id="JASZYV010000002">
    <property type="protein sequence ID" value="MDM0045386.1"/>
    <property type="molecule type" value="Genomic_DNA"/>
</dbReference>
<feature type="transmembrane region" description="Helical" evidence="7">
    <location>
        <begin position="12"/>
        <end position="30"/>
    </location>
</feature>
<dbReference type="InterPro" id="IPR022837">
    <property type="entry name" value="MsrQ-like"/>
</dbReference>
<dbReference type="PANTHER" id="PTHR36964:SF1">
    <property type="entry name" value="PROTEIN-METHIONINE-SULFOXIDE REDUCTASE HEME-BINDING SUBUNIT MSRQ"/>
    <property type="match status" value="1"/>
</dbReference>
<name>A0ABT7NBR6_9BURK</name>
<keyword evidence="5 7" id="KW-0408">Iron</keyword>
<comment type="subcellular location">
    <subcellularLocation>
        <location evidence="7">Cell membrane</location>
        <topology evidence="7">Multi-pass membrane protein</topology>
    </subcellularLocation>
    <subcellularLocation>
        <location evidence="1">Membrane</location>
        <topology evidence="1">Multi-pass membrane protein</topology>
    </subcellularLocation>
</comment>
<keyword evidence="7" id="KW-1003">Cell membrane</keyword>
<evidence type="ECO:0000256" key="2">
    <source>
        <dbReference type="ARBA" id="ARBA00022448"/>
    </source>
</evidence>
<feature type="transmembrane region" description="Helical" evidence="7">
    <location>
        <begin position="79"/>
        <end position="97"/>
    </location>
</feature>
<evidence type="ECO:0000256" key="7">
    <source>
        <dbReference type="HAMAP-Rule" id="MF_01207"/>
    </source>
</evidence>
<evidence type="ECO:0000313" key="10">
    <source>
        <dbReference type="Proteomes" id="UP001174908"/>
    </source>
</evidence>
<feature type="transmembrane region" description="Helical" evidence="7">
    <location>
        <begin position="50"/>
        <end position="67"/>
    </location>
</feature>
<dbReference type="HAMAP" id="MF_01207">
    <property type="entry name" value="MsrQ"/>
    <property type="match status" value="1"/>
</dbReference>
<comment type="cofactor">
    <cofactor evidence="7">
        <name>FMN</name>
        <dbReference type="ChEBI" id="CHEBI:58210"/>
    </cofactor>
    <text evidence="7">Binds 1 FMN per subunit.</text>
</comment>
<sequence>MNKFLLHKAGKPVVFIACLLPFAWLVWGAFTDGLGANPAEYLLRATGDWTLRFLCIVLAVTPLRVMTGTPAMARYRRMLGLYVYFYVCLHFLAYAWFDMGLDFDAIVKDIPKRPFILVGFAAFVLLTPLAATSFNRAIKALGARRWQWLHRLVYVTAGLGLLHFFWMRAGKNNFGEVFVYAAIIGALLAWRLWRALASRQRTRTMPAAPASRVQPGK</sequence>
<keyword evidence="6 7" id="KW-0472">Membrane</keyword>
<keyword evidence="7" id="KW-0288">FMN</keyword>
<keyword evidence="3 7" id="KW-0812">Transmembrane</keyword>
<comment type="function">
    <text evidence="7">Part of the MsrPQ system that repairs oxidized periplasmic proteins containing methionine sulfoxide residues (Met-O), using respiratory chain electrons. Thus protects these proteins from oxidative-stress damage caused by reactive species of oxygen and chlorine generated by the host defense mechanisms. MsrPQ is essential for the maintenance of envelope integrity under bleach stress, rescuing a wide series of structurally unrelated periplasmic proteins from methionine oxidation. MsrQ provides electrons for reduction to the reductase catalytic subunit MsrP, using the quinone pool of the respiratory chain.</text>
</comment>
<protein>
    <recommendedName>
        <fullName evidence="7">Protein-methionine-sulfoxide reductase heme-binding subunit MsrQ</fullName>
    </recommendedName>
    <alternativeName>
        <fullName evidence="7">Flavocytochrome MsrQ</fullName>
    </alternativeName>
</protein>
<evidence type="ECO:0000256" key="4">
    <source>
        <dbReference type="ARBA" id="ARBA00022989"/>
    </source>
</evidence>
<keyword evidence="7" id="KW-0349">Heme</keyword>
<keyword evidence="7" id="KW-0249">Electron transport</keyword>
<organism evidence="9 10">
    <name type="scientific">Variovorax dokdonensis</name>
    <dbReference type="NCBI Taxonomy" id="344883"/>
    <lineage>
        <taxon>Bacteria</taxon>
        <taxon>Pseudomonadati</taxon>
        <taxon>Pseudomonadota</taxon>
        <taxon>Betaproteobacteria</taxon>
        <taxon>Burkholderiales</taxon>
        <taxon>Comamonadaceae</taxon>
        <taxon>Variovorax</taxon>
    </lineage>
</organism>
<reference evidence="9" key="1">
    <citation type="submission" date="2023-06" db="EMBL/GenBank/DDBJ databases">
        <authorList>
            <person name="Jiang Y."/>
            <person name="Liu Q."/>
        </authorList>
    </citation>
    <scope>NUCLEOTIDE SEQUENCE</scope>
    <source>
        <strain evidence="9">CGMCC 1.12089</strain>
    </source>
</reference>
<evidence type="ECO:0000259" key="8">
    <source>
        <dbReference type="Pfam" id="PF01794"/>
    </source>
</evidence>
<dbReference type="RefSeq" id="WP_286660463.1">
    <property type="nucleotide sequence ID" value="NZ_JASZYV010000002.1"/>
</dbReference>
<accession>A0ABT7NBR6</accession>
<feature type="transmembrane region" description="Helical" evidence="7">
    <location>
        <begin position="117"/>
        <end position="136"/>
    </location>
</feature>
<feature type="domain" description="Ferric oxidoreductase" evidence="8">
    <location>
        <begin position="50"/>
        <end position="159"/>
    </location>
</feature>
<evidence type="ECO:0000256" key="1">
    <source>
        <dbReference type="ARBA" id="ARBA00004141"/>
    </source>
</evidence>
<keyword evidence="7" id="KW-0285">Flavoprotein</keyword>
<evidence type="ECO:0000256" key="3">
    <source>
        <dbReference type="ARBA" id="ARBA00022692"/>
    </source>
</evidence>
<dbReference type="PANTHER" id="PTHR36964">
    <property type="entry name" value="PROTEIN-METHIONINE-SULFOXIDE REDUCTASE HEME-BINDING SUBUNIT MSRQ"/>
    <property type="match status" value="1"/>
</dbReference>
<evidence type="ECO:0000256" key="5">
    <source>
        <dbReference type="ARBA" id="ARBA00023004"/>
    </source>
</evidence>
<dbReference type="Pfam" id="PF01794">
    <property type="entry name" value="Ferric_reduct"/>
    <property type="match status" value="1"/>
</dbReference>
<keyword evidence="2 7" id="KW-0813">Transport</keyword>
<keyword evidence="4 7" id="KW-1133">Transmembrane helix</keyword>
<keyword evidence="10" id="KW-1185">Reference proteome</keyword>
<feature type="transmembrane region" description="Helical" evidence="7">
    <location>
        <begin position="148"/>
        <end position="166"/>
    </location>
</feature>